<dbReference type="InterPro" id="IPR036364">
    <property type="entry name" value="SEA_dom_sf"/>
</dbReference>
<sequence length="616" mass="65938">MGDERHIPFLGFGGGGGGGTNYEHSFELRAQQVPVQSRHFAAPPPQQVSRPRTRQRSVADLERSRRWQGRMAREPSHVESDLSSTLSSTSGTVNWSPTPGRRPATAAEVDNMSYVHPKDWSDDRLTLYPQLTSTPLSRGGPQTPSAPYRGQAPTAGVTGRTQLPLPSDAVPTRGGPLRGSTLHVQGYSSQRPPPEIVYQPGRPRERSLDHGNVFRGGRGPAGLHRTGASTPSHPAYPAPSAGVGVSVGAGDMSCESSYISNDSFESRPPTNPLISKRGIPSISSGIPTMGTSTIHGRYLPGGAAGGALGTASGAGGGRYLPPAALGSHYIPGVTGTEKLSGHAGCGKEVAFRLKQSRLAGMWRKMADSGSGAGAGGRRRSCLLLCLLLFCIGLLIGAVSVVVYLTVAPDVRRSDATATDAATDDDPGDMMAFQGQFTITNKVFQEGYRDPGSDEYRRLATEIETQLNKLFRKSNLSSVYNESLVLGLEPAYLDGQRNMTAVTVLVRLNEPRPDGAIGIGTSFIEGMRNAHRRMWLGRRITVKLDDISFSVSRSAVPPPPPVTRPSLPPSIDVRWGEWEAWAPCVPCRPSYTQTRERRCLLNNAPACCSIRETSARA</sequence>
<feature type="region of interest" description="Disordered" evidence="1">
    <location>
        <begin position="40"/>
        <end position="104"/>
    </location>
</feature>
<feature type="domain" description="SEA" evidence="3">
    <location>
        <begin position="428"/>
        <end position="548"/>
    </location>
</feature>
<keyword evidence="2" id="KW-0472">Membrane</keyword>
<dbReference type="SUPFAM" id="SSF82671">
    <property type="entry name" value="SEA domain"/>
    <property type="match status" value="1"/>
</dbReference>
<dbReference type="Gene3D" id="3.30.70.960">
    <property type="entry name" value="SEA domain"/>
    <property type="match status" value="1"/>
</dbReference>
<keyword evidence="2" id="KW-1133">Transmembrane helix</keyword>
<accession>A0A6A4W9U5</accession>
<evidence type="ECO:0000313" key="4">
    <source>
        <dbReference type="EMBL" id="KAF0300514.1"/>
    </source>
</evidence>
<dbReference type="EMBL" id="VIIS01001257">
    <property type="protein sequence ID" value="KAF0300514.1"/>
    <property type="molecule type" value="Genomic_DNA"/>
</dbReference>
<dbReference type="OrthoDB" id="9988974at2759"/>
<gene>
    <name evidence="4" type="ORF">FJT64_026985</name>
</gene>
<dbReference type="InterPro" id="IPR000082">
    <property type="entry name" value="SEA_dom"/>
</dbReference>
<dbReference type="Proteomes" id="UP000440578">
    <property type="component" value="Unassembled WGS sequence"/>
</dbReference>
<name>A0A6A4W9U5_AMPAM</name>
<dbReference type="PROSITE" id="PS50024">
    <property type="entry name" value="SEA"/>
    <property type="match status" value="1"/>
</dbReference>
<keyword evidence="5" id="KW-1185">Reference proteome</keyword>
<reference evidence="4 5" key="1">
    <citation type="submission" date="2019-07" db="EMBL/GenBank/DDBJ databases">
        <title>Draft genome assembly of a fouling barnacle, Amphibalanus amphitrite (Darwin, 1854): The first reference genome for Thecostraca.</title>
        <authorList>
            <person name="Kim W."/>
        </authorList>
    </citation>
    <scope>NUCLEOTIDE SEQUENCE [LARGE SCALE GENOMIC DNA]</scope>
    <source>
        <strain evidence="4">SNU_AA5</strain>
        <tissue evidence="4">Soma without cirri and trophi</tissue>
    </source>
</reference>
<feature type="region of interest" description="Disordered" evidence="1">
    <location>
        <begin position="133"/>
        <end position="174"/>
    </location>
</feature>
<feature type="region of interest" description="Disordered" evidence="1">
    <location>
        <begin position="183"/>
        <end position="202"/>
    </location>
</feature>
<evidence type="ECO:0000259" key="3">
    <source>
        <dbReference type="PROSITE" id="PS50024"/>
    </source>
</evidence>
<evidence type="ECO:0000256" key="2">
    <source>
        <dbReference type="SAM" id="Phobius"/>
    </source>
</evidence>
<feature type="transmembrane region" description="Helical" evidence="2">
    <location>
        <begin position="381"/>
        <end position="404"/>
    </location>
</feature>
<evidence type="ECO:0000256" key="1">
    <source>
        <dbReference type="SAM" id="MobiDB-lite"/>
    </source>
</evidence>
<proteinExistence type="predicted"/>
<organism evidence="4 5">
    <name type="scientific">Amphibalanus amphitrite</name>
    <name type="common">Striped barnacle</name>
    <name type="synonym">Balanus amphitrite</name>
    <dbReference type="NCBI Taxonomy" id="1232801"/>
    <lineage>
        <taxon>Eukaryota</taxon>
        <taxon>Metazoa</taxon>
        <taxon>Ecdysozoa</taxon>
        <taxon>Arthropoda</taxon>
        <taxon>Crustacea</taxon>
        <taxon>Multicrustacea</taxon>
        <taxon>Cirripedia</taxon>
        <taxon>Thoracica</taxon>
        <taxon>Thoracicalcarea</taxon>
        <taxon>Balanomorpha</taxon>
        <taxon>Balanoidea</taxon>
        <taxon>Balanidae</taxon>
        <taxon>Amphibalaninae</taxon>
        <taxon>Amphibalanus</taxon>
    </lineage>
</organism>
<feature type="compositionally biased region" description="Basic and acidic residues" evidence="1">
    <location>
        <begin position="57"/>
        <end position="80"/>
    </location>
</feature>
<protein>
    <recommendedName>
        <fullName evidence="3">SEA domain-containing protein</fullName>
    </recommendedName>
</protein>
<feature type="compositionally biased region" description="Polar residues" evidence="1">
    <location>
        <begin position="133"/>
        <end position="145"/>
    </location>
</feature>
<keyword evidence="2" id="KW-0812">Transmembrane</keyword>
<evidence type="ECO:0000313" key="5">
    <source>
        <dbReference type="Proteomes" id="UP000440578"/>
    </source>
</evidence>
<comment type="caution">
    <text evidence="4">The sequence shown here is derived from an EMBL/GenBank/DDBJ whole genome shotgun (WGS) entry which is preliminary data.</text>
</comment>
<dbReference type="Pfam" id="PF01390">
    <property type="entry name" value="SEA"/>
    <property type="match status" value="1"/>
</dbReference>
<feature type="compositionally biased region" description="Low complexity" evidence="1">
    <location>
        <begin position="81"/>
        <end position="90"/>
    </location>
</feature>
<feature type="region of interest" description="Disordered" evidence="1">
    <location>
        <begin position="260"/>
        <end position="282"/>
    </location>
</feature>
<dbReference type="AlphaFoldDB" id="A0A6A4W9U5"/>